<feature type="compositionally biased region" description="Low complexity" evidence="5">
    <location>
        <begin position="34"/>
        <end position="44"/>
    </location>
</feature>
<feature type="compositionally biased region" description="Polar residues" evidence="5">
    <location>
        <begin position="228"/>
        <end position="246"/>
    </location>
</feature>
<evidence type="ECO:0000256" key="2">
    <source>
        <dbReference type="ARBA" id="ARBA00023125"/>
    </source>
</evidence>
<dbReference type="PROSITE" id="PS50252">
    <property type="entry name" value="TBOX_3"/>
    <property type="match status" value="1"/>
</dbReference>
<keyword evidence="8" id="KW-1185">Reference proteome</keyword>
<evidence type="ECO:0000313" key="7">
    <source>
        <dbReference type="EMBL" id="KAG0284823.1"/>
    </source>
</evidence>
<proteinExistence type="predicted"/>
<gene>
    <name evidence="7" type="ORF">BGZ96_010832</name>
</gene>
<organism evidence="7 8">
    <name type="scientific">Linnemannia gamsii</name>
    <dbReference type="NCBI Taxonomy" id="64522"/>
    <lineage>
        <taxon>Eukaryota</taxon>
        <taxon>Fungi</taxon>
        <taxon>Fungi incertae sedis</taxon>
        <taxon>Mucoromycota</taxon>
        <taxon>Mortierellomycotina</taxon>
        <taxon>Mortierellomycetes</taxon>
        <taxon>Mortierellales</taxon>
        <taxon>Mortierellaceae</taxon>
        <taxon>Linnemannia</taxon>
    </lineage>
</organism>
<evidence type="ECO:0000256" key="5">
    <source>
        <dbReference type="SAM" id="MobiDB-lite"/>
    </source>
</evidence>
<dbReference type="SUPFAM" id="SSF49417">
    <property type="entry name" value="p53-like transcription factors"/>
    <property type="match status" value="1"/>
</dbReference>
<evidence type="ECO:0000256" key="4">
    <source>
        <dbReference type="ARBA" id="ARBA00023242"/>
    </source>
</evidence>
<accession>A0ABQ7JU93</accession>
<feature type="domain" description="T-box" evidence="6">
    <location>
        <begin position="87"/>
        <end position="331"/>
    </location>
</feature>
<feature type="compositionally biased region" description="Basic and acidic residues" evidence="5">
    <location>
        <begin position="374"/>
        <end position="386"/>
    </location>
</feature>
<feature type="compositionally biased region" description="Basic and acidic residues" evidence="5">
    <location>
        <begin position="348"/>
        <end position="358"/>
    </location>
</feature>
<evidence type="ECO:0000259" key="6">
    <source>
        <dbReference type="PROSITE" id="PS50252"/>
    </source>
</evidence>
<reference evidence="7 8" key="1">
    <citation type="journal article" date="2020" name="Fungal Divers.">
        <title>Resolving the Mortierellaceae phylogeny through synthesis of multi-gene phylogenetics and phylogenomics.</title>
        <authorList>
            <person name="Vandepol N."/>
            <person name="Liber J."/>
            <person name="Desiro A."/>
            <person name="Na H."/>
            <person name="Kennedy M."/>
            <person name="Barry K."/>
            <person name="Grigoriev I.V."/>
            <person name="Miller A.N."/>
            <person name="O'Donnell K."/>
            <person name="Stajich J.E."/>
            <person name="Bonito G."/>
        </authorList>
    </citation>
    <scope>NUCLEOTIDE SEQUENCE [LARGE SCALE GENOMIC DNA]</scope>
    <source>
        <strain evidence="7 8">AD045</strain>
    </source>
</reference>
<dbReference type="InterPro" id="IPR008967">
    <property type="entry name" value="p53-like_TF_DNA-bd_sf"/>
</dbReference>
<keyword evidence="1" id="KW-0805">Transcription regulation</keyword>
<keyword evidence="3" id="KW-0804">Transcription</keyword>
<evidence type="ECO:0000256" key="1">
    <source>
        <dbReference type="ARBA" id="ARBA00023015"/>
    </source>
</evidence>
<dbReference type="EMBL" id="JAAAIM010000727">
    <property type="protein sequence ID" value="KAG0284823.1"/>
    <property type="molecule type" value="Genomic_DNA"/>
</dbReference>
<dbReference type="PANTHER" id="PTHR11267">
    <property type="entry name" value="T-BOX PROTEIN-RELATED"/>
    <property type="match status" value="1"/>
</dbReference>
<dbReference type="PANTHER" id="PTHR11267:SF204">
    <property type="entry name" value="SPADETAIL"/>
    <property type="match status" value="1"/>
</dbReference>
<feature type="region of interest" description="Disordered" evidence="5">
    <location>
        <begin position="160"/>
        <end position="179"/>
    </location>
</feature>
<feature type="region of interest" description="Disordered" evidence="5">
    <location>
        <begin position="732"/>
        <end position="756"/>
    </location>
</feature>
<name>A0ABQ7JU93_9FUNG</name>
<comment type="caution">
    <text evidence="7">The sequence shown here is derived from an EMBL/GenBank/DDBJ whole genome shotgun (WGS) entry which is preliminary data.</text>
</comment>
<feature type="region of interest" description="Disordered" evidence="5">
    <location>
        <begin position="1"/>
        <end position="78"/>
    </location>
</feature>
<dbReference type="InterPro" id="IPR036960">
    <property type="entry name" value="T-box_sf"/>
</dbReference>
<dbReference type="Proteomes" id="UP001194696">
    <property type="component" value="Unassembled WGS sequence"/>
</dbReference>
<dbReference type="InterPro" id="IPR046360">
    <property type="entry name" value="T-box_DNA-bd"/>
</dbReference>
<keyword evidence="4" id="KW-0539">Nucleus</keyword>
<evidence type="ECO:0000313" key="8">
    <source>
        <dbReference type="Proteomes" id="UP001194696"/>
    </source>
</evidence>
<dbReference type="Gene3D" id="2.60.40.820">
    <property type="entry name" value="Transcription factor, T-box"/>
    <property type="match status" value="1"/>
</dbReference>
<keyword evidence="2" id="KW-0238">DNA-binding</keyword>
<evidence type="ECO:0000256" key="3">
    <source>
        <dbReference type="ARBA" id="ARBA00023163"/>
    </source>
</evidence>
<feature type="region of interest" description="Disordered" evidence="5">
    <location>
        <begin position="224"/>
        <end position="255"/>
    </location>
</feature>
<dbReference type="InterPro" id="IPR001699">
    <property type="entry name" value="TF_T-box"/>
</dbReference>
<feature type="region of interest" description="Disordered" evidence="5">
    <location>
        <begin position="347"/>
        <end position="394"/>
    </location>
</feature>
<dbReference type="SMART" id="SM00425">
    <property type="entry name" value="TBOX"/>
    <property type="match status" value="1"/>
</dbReference>
<protein>
    <recommendedName>
        <fullName evidence="6">T-box domain-containing protein</fullName>
    </recommendedName>
</protein>
<sequence>MREPTYYETRSTRFQSHGRPKRTREEHYGPLPPTSSSFTNTSSSERLGLTVPIRIPPLRPSTNSSATAPSSSSININNDEPPPALLLLGADLWAQFHEHQNEMIITKCGRCLFPCLQFNILGLDPDSYYSLRLDFEMVTPSRFRFFNGAWKVVEPFHQVDGSSSSGRHDSRTSTDHPTATTLGHLHESYIHPDQFQLGSHWMENPILFNKVKLTNKVESPLSVAKRAASNQRADSTARATNSSSNDDLAGGPSSELSGVNDINTSVFYMSSFHKYCPRIYLTQRAKGSHEITNSIVYRFDRTEFIAVTHYQNEKVNNLKKSYNPHARGFRGSIGKVLPPVKFPVAAGEQDRGGLDKHPSLANLERPKKRTRSSLRLDENDSDHGMDGDSDPEGEAADMVTSVAMGEVNAKIGGSKSGMQSAAVAASTARVLEENISPTCRLDKENDTLVTISLFKGGRDDAKISERTTRNYFDWNAPLDGDASVSIPEFSVRFTTSDTSWIRPQSLPRMQDTSGDSLVRSSHFNGINLLQFNQYIPSFSLGPLENDLISDQTSSQAPPTELECYDLVAAQASTTLALNATSALPSPLWYRQFKWDHNTANLSQDPVSTVASAASTVVPDDVNGPGIPLTFQQLVAMNSAAAAASSSSAVGLAPSCTPNPHGVSSVYFPTASFGYDDGCDNGVVPMMTAFESGTSTPSLAIAGSSHYSEPLSITSGRSRTDSSMSGDPYRYGPGGVGHLAGSSSDSGNEFNPDPRMLNTAASTSPVTSILPSGTAIAVNDTQQTRIDYLHYENLCLKAIIRERYGEKAEFEANAVLAIKQL</sequence>
<feature type="compositionally biased region" description="Low complexity" evidence="5">
    <location>
        <begin position="60"/>
        <end position="78"/>
    </location>
</feature>
<dbReference type="Pfam" id="PF00907">
    <property type="entry name" value="T-box"/>
    <property type="match status" value="1"/>
</dbReference>
<dbReference type="CDD" id="cd20683">
    <property type="entry name" value="T-box_Fungi_incertae_sedis"/>
    <property type="match status" value="1"/>
</dbReference>